<gene>
    <name evidence="3" type="ORF">CLAFUR5_01472</name>
</gene>
<accession>A0A9Q8L745</accession>
<feature type="transmembrane region" description="Helical" evidence="2">
    <location>
        <begin position="59"/>
        <end position="81"/>
    </location>
</feature>
<protein>
    <submittedName>
        <fullName evidence="3">Uncharacterized protein</fullName>
    </submittedName>
</protein>
<name>A0A9Q8L745_PASFU</name>
<proteinExistence type="predicted"/>
<keyword evidence="2" id="KW-0472">Membrane</keyword>
<dbReference type="EMBL" id="CP090163">
    <property type="protein sequence ID" value="UJO12040.1"/>
    <property type="molecule type" value="Genomic_DNA"/>
</dbReference>
<keyword evidence="2" id="KW-0812">Transmembrane</keyword>
<reference evidence="3" key="1">
    <citation type="submission" date="2021-12" db="EMBL/GenBank/DDBJ databases">
        <authorList>
            <person name="Zaccaron A."/>
            <person name="Stergiopoulos I."/>
        </authorList>
    </citation>
    <scope>NUCLEOTIDE SEQUENCE</scope>
    <source>
        <strain evidence="3">Race5_Kim</strain>
    </source>
</reference>
<reference evidence="3" key="2">
    <citation type="journal article" date="2022" name="Microb. Genom.">
        <title>A chromosome-scale genome assembly of the tomato pathogen Cladosporium fulvum reveals a compartmentalized genome architecture and the presence of a dispensable chromosome.</title>
        <authorList>
            <person name="Zaccaron A.Z."/>
            <person name="Chen L.H."/>
            <person name="Samaras A."/>
            <person name="Stergiopoulos I."/>
        </authorList>
    </citation>
    <scope>NUCLEOTIDE SEQUENCE</scope>
    <source>
        <strain evidence="3">Race5_Kim</strain>
    </source>
</reference>
<feature type="transmembrane region" description="Helical" evidence="2">
    <location>
        <begin position="121"/>
        <end position="143"/>
    </location>
</feature>
<dbReference type="GeneID" id="71981350"/>
<evidence type="ECO:0000313" key="4">
    <source>
        <dbReference type="Proteomes" id="UP000756132"/>
    </source>
</evidence>
<evidence type="ECO:0000256" key="2">
    <source>
        <dbReference type="SAM" id="Phobius"/>
    </source>
</evidence>
<keyword evidence="2" id="KW-1133">Transmembrane helix</keyword>
<evidence type="ECO:0000256" key="1">
    <source>
        <dbReference type="SAM" id="MobiDB-lite"/>
    </source>
</evidence>
<dbReference type="KEGG" id="ffu:CLAFUR5_01472"/>
<dbReference type="AlphaFoldDB" id="A0A9Q8L745"/>
<feature type="transmembrane region" description="Helical" evidence="2">
    <location>
        <begin position="93"/>
        <end position="115"/>
    </location>
</feature>
<organism evidence="3 4">
    <name type="scientific">Passalora fulva</name>
    <name type="common">Tomato leaf mold</name>
    <name type="synonym">Cladosporium fulvum</name>
    <dbReference type="NCBI Taxonomy" id="5499"/>
    <lineage>
        <taxon>Eukaryota</taxon>
        <taxon>Fungi</taxon>
        <taxon>Dikarya</taxon>
        <taxon>Ascomycota</taxon>
        <taxon>Pezizomycotina</taxon>
        <taxon>Dothideomycetes</taxon>
        <taxon>Dothideomycetidae</taxon>
        <taxon>Mycosphaerellales</taxon>
        <taxon>Mycosphaerellaceae</taxon>
        <taxon>Fulvia</taxon>
    </lineage>
</organism>
<feature type="transmembrane region" description="Helical" evidence="2">
    <location>
        <begin position="32"/>
        <end position="53"/>
    </location>
</feature>
<keyword evidence="4" id="KW-1185">Reference proteome</keyword>
<feature type="region of interest" description="Disordered" evidence="1">
    <location>
        <begin position="1"/>
        <end position="22"/>
    </location>
</feature>
<dbReference type="RefSeq" id="XP_047756406.1">
    <property type="nucleotide sequence ID" value="XM_047900620.1"/>
</dbReference>
<evidence type="ECO:0000313" key="3">
    <source>
        <dbReference type="EMBL" id="UJO12040.1"/>
    </source>
</evidence>
<dbReference type="Proteomes" id="UP000756132">
    <property type="component" value="Chromosome 1"/>
</dbReference>
<sequence length="193" mass="21765">MPPKRKGRFATHGGPDNSTQTSSKETRFARSILDAVRILIAQSLFVVLPAYLITGATDVAWRMFCISAYTFAINMVTWLAYRTSKWPEHILTTILYLALITFGGWPAALVCQGYFGAGSRSYLPGFLGWVNIALCAVAGEVILVRYAEDDDTLAGTSKRHTCDVLTEWIKIQSCQPVTWWFNRWVWGYIVRMI</sequence>